<accession>A0A9P5V0W2</accession>
<gene>
    <name evidence="2" type="ORF">BG015_004248</name>
</gene>
<reference evidence="2" key="1">
    <citation type="journal article" date="2020" name="Fungal Divers.">
        <title>Resolving the Mortierellaceae phylogeny through synthesis of multi-gene phylogenetics and phylogenomics.</title>
        <authorList>
            <person name="Vandepol N."/>
            <person name="Liber J."/>
            <person name="Desiro A."/>
            <person name="Na H."/>
            <person name="Kennedy M."/>
            <person name="Barry K."/>
            <person name="Grigoriev I.V."/>
            <person name="Miller A.N."/>
            <person name="O'Donnell K."/>
            <person name="Stajich J.E."/>
            <person name="Bonito G."/>
        </authorList>
    </citation>
    <scope>NUCLEOTIDE SEQUENCE</scope>
    <source>
        <strain evidence="2">NRRL 6426</strain>
    </source>
</reference>
<dbReference type="EMBL" id="JAAAUQ010002020">
    <property type="protein sequence ID" value="KAF9129081.1"/>
    <property type="molecule type" value="Genomic_DNA"/>
</dbReference>
<feature type="compositionally biased region" description="Polar residues" evidence="1">
    <location>
        <begin position="147"/>
        <end position="165"/>
    </location>
</feature>
<sequence length="262" mass="28900">MSLKLHVTTILSVFSELTFDTTSREYDVIAKFSATAEKGFVQVFKGFNQDTSPQIIEQQLQHIIVGQQIQVTGRMEISSYVKNGASSTAVTIHATAIHPYNKIINQQWLDALPGTISKPKEKNVKAQMQEYLSTQDKAEKMAKNLESKLQNSDLATLLTPTPSSSDRNKKRPHEGDTHSTNDRGSKKKTTTNNRTSASSSKSASNDSSLSTSSTNLPASTASTTTTTRRTHIIHPEETADDQALRSIFAIHDDQMDITDQDQ</sequence>
<keyword evidence="3" id="KW-1185">Reference proteome</keyword>
<proteinExistence type="predicted"/>
<feature type="compositionally biased region" description="Basic and acidic residues" evidence="1">
    <location>
        <begin position="173"/>
        <end position="184"/>
    </location>
</feature>
<dbReference type="Proteomes" id="UP000748756">
    <property type="component" value="Unassembled WGS sequence"/>
</dbReference>
<dbReference type="AlphaFoldDB" id="A0A9P5V0W2"/>
<organism evidence="2 3">
    <name type="scientific">Linnemannia schmuckeri</name>
    <dbReference type="NCBI Taxonomy" id="64567"/>
    <lineage>
        <taxon>Eukaryota</taxon>
        <taxon>Fungi</taxon>
        <taxon>Fungi incertae sedis</taxon>
        <taxon>Mucoromycota</taxon>
        <taxon>Mortierellomycotina</taxon>
        <taxon>Mortierellomycetes</taxon>
        <taxon>Mortierellales</taxon>
        <taxon>Mortierellaceae</taxon>
        <taxon>Linnemannia</taxon>
    </lineage>
</organism>
<feature type="region of interest" description="Disordered" evidence="1">
    <location>
        <begin position="147"/>
        <end position="240"/>
    </location>
</feature>
<evidence type="ECO:0000313" key="3">
    <source>
        <dbReference type="Proteomes" id="UP000748756"/>
    </source>
</evidence>
<protein>
    <submittedName>
        <fullName evidence="2">Uncharacterized protein</fullName>
    </submittedName>
</protein>
<dbReference type="OrthoDB" id="10599808at2759"/>
<comment type="caution">
    <text evidence="2">The sequence shown here is derived from an EMBL/GenBank/DDBJ whole genome shotgun (WGS) entry which is preliminary data.</text>
</comment>
<evidence type="ECO:0000313" key="2">
    <source>
        <dbReference type="EMBL" id="KAF9129081.1"/>
    </source>
</evidence>
<feature type="compositionally biased region" description="Low complexity" evidence="1">
    <location>
        <begin position="190"/>
        <end position="227"/>
    </location>
</feature>
<evidence type="ECO:0000256" key="1">
    <source>
        <dbReference type="SAM" id="MobiDB-lite"/>
    </source>
</evidence>
<name>A0A9P5V0W2_9FUNG</name>